<protein>
    <recommendedName>
        <fullName evidence="3">ATPase with chaperone activity</fullName>
    </recommendedName>
</protein>
<gene>
    <name evidence="1" type="ORF">EV670_1439</name>
</gene>
<evidence type="ECO:0000313" key="2">
    <source>
        <dbReference type="Proteomes" id="UP000293671"/>
    </source>
</evidence>
<comment type="caution">
    <text evidence="1">The sequence shown here is derived from an EMBL/GenBank/DDBJ whole genome shotgun (WGS) entry which is preliminary data.</text>
</comment>
<dbReference type="RefSeq" id="WP_130431167.1">
    <property type="nucleotide sequence ID" value="NZ_SHKP01000005.1"/>
</dbReference>
<evidence type="ECO:0008006" key="3">
    <source>
        <dbReference type="Google" id="ProtNLM"/>
    </source>
</evidence>
<dbReference type="OrthoDB" id="9152680at2"/>
<sequence length="106" mass="11836">MTDEYQIEIPPSFYALYSDARRRLTAPMALVRERYEACEDLAQLLVDRADAKLFELGSVAHEDVLLRFHAGLCAPGSMVSAPEAEWVIRRLAELLGWACPPLAASE</sequence>
<proteinExistence type="predicted"/>
<keyword evidence="2" id="KW-1185">Reference proteome</keyword>
<reference evidence="1 2" key="1">
    <citation type="submission" date="2019-02" db="EMBL/GenBank/DDBJ databases">
        <title>Genomic Encyclopedia of Type Strains, Phase IV (KMG-IV): sequencing the most valuable type-strain genomes for metagenomic binning, comparative biology and taxonomic classification.</title>
        <authorList>
            <person name="Goeker M."/>
        </authorList>
    </citation>
    <scope>NUCLEOTIDE SEQUENCE [LARGE SCALE GENOMIC DNA]</scope>
    <source>
        <strain evidence="1 2">DSM 19570</strain>
    </source>
</reference>
<evidence type="ECO:0000313" key="1">
    <source>
        <dbReference type="EMBL" id="RZU00727.1"/>
    </source>
</evidence>
<accession>A0A4Q7VVM9</accession>
<dbReference type="AlphaFoldDB" id="A0A4Q7VVM9"/>
<dbReference type="EMBL" id="SHKP01000005">
    <property type="protein sequence ID" value="RZU00727.1"/>
    <property type="molecule type" value="Genomic_DNA"/>
</dbReference>
<name>A0A4Q7VVM9_9BURK</name>
<organism evidence="1 2">
    <name type="scientific">Rivibacter subsaxonicus</name>
    <dbReference type="NCBI Taxonomy" id="457575"/>
    <lineage>
        <taxon>Bacteria</taxon>
        <taxon>Pseudomonadati</taxon>
        <taxon>Pseudomonadota</taxon>
        <taxon>Betaproteobacteria</taxon>
        <taxon>Burkholderiales</taxon>
        <taxon>Rivibacter</taxon>
    </lineage>
</organism>
<dbReference type="Proteomes" id="UP000293671">
    <property type="component" value="Unassembled WGS sequence"/>
</dbReference>